<dbReference type="OrthoDB" id="2747044at2759"/>
<dbReference type="Proteomes" id="UP000256964">
    <property type="component" value="Unassembled WGS sequence"/>
</dbReference>
<evidence type="ECO:0000256" key="1">
    <source>
        <dbReference type="SAM" id="MobiDB-lite"/>
    </source>
</evidence>
<organism evidence="2 3">
    <name type="scientific">Lentinus brumalis</name>
    <dbReference type="NCBI Taxonomy" id="2498619"/>
    <lineage>
        <taxon>Eukaryota</taxon>
        <taxon>Fungi</taxon>
        <taxon>Dikarya</taxon>
        <taxon>Basidiomycota</taxon>
        <taxon>Agaricomycotina</taxon>
        <taxon>Agaricomycetes</taxon>
        <taxon>Polyporales</taxon>
        <taxon>Polyporaceae</taxon>
        <taxon>Lentinus</taxon>
    </lineage>
</organism>
<feature type="compositionally biased region" description="Basic and acidic residues" evidence="1">
    <location>
        <begin position="16"/>
        <end position="27"/>
    </location>
</feature>
<proteinExistence type="predicted"/>
<keyword evidence="3" id="KW-1185">Reference proteome</keyword>
<accession>A0A371CHV0</accession>
<sequence length="215" mass="23734">MGKATSTRRRRAKPTTAEEQRQKCLRRERNRRYYLRRKLRSTVGAAGPDTPQPSVKNTGLGGHSHEGDSDAHPTAVPRALGANAGGVAKRPWRVATSLCTINESGSGPLSVPNTHNPDDATRAVALNAALLDWGYTEDFVKYQRGLDKNMRKAQRADVGLRTTWVGEMEDWLEEGESFADELYELASRELSPNLVAVSFNVLYMIAAVEARLAQL</sequence>
<feature type="compositionally biased region" description="Basic residues" evidence="1">
    <location>
        <begin position="28"/>
        <end position="40"/>
    </location>
</feature>
<name>A0A371CHV0_9APHY</name>
<protein>
    <submittedName>
        <fullName evidence="2">Uncharacterized protein</fullName>
    </submittedName>
</protein>
<dbReference type="AlphaFoldDB" id="A0A371CHV0"/>
<dbReference type="EMBL" id="KZ857627">
    <property type="protein sequence ID" value="RDX39872.1"/>
    <property type="molecule type" value="Genomic_DNA"/>
</dbReference>
<feature type="compositionally biased region" description="Basic residues" evidence="1">
    <location>
        <begin position="1"/>
        <end position="13"/>
    </location>
</feature>
<evidence type="ECO:0000313" key="3">
    <source>
        <dbReference type="Proteomes" id="UP000256964"/>
    </source>
</evidence>
<reference evidence="2 3" key="1">
    <citation type="journal article" date="2018" name="Biotechnol. Biofuels">
        <title>Integrative visual omics of the white-rot fungus Polyporus brumalis exposes the biotechnological potential of its oxidative enzymes for delignifying raw plant biomass.</title>
        <authorList>
            <person name="Miyauchi S."/>
            <person name="Rancon A."/>
            <person name="Drula E."/>
            <person name="Hage H."/>
            <person name="Chaduli D."/>
            <person name="Favel A."/>
            <person name="Grisel S."/>
            <person name="Henrissat B."/>
            <person name="Herpoel-Gimbert I."/>
            <person name="Ruiz-Duenas F.J."/>
            <person name="Chevret D."/>
            <person name="Hainaut M."/>
            <person name="Lin J."/>
            <person name="Wang M."/>
            <person name="Pangilinan J."/>
            <person name="Lipzen A."/>
            <person name="Lesage-Meessen L."/>
            <person name="Navarro D."/>
            <person name="Riley R."/>
            <person name="Grigoriev I.V."/>
            <person name="Zhou S."/>
            <person name="Raouche S."/>
            <person name="Rosso M.N."/>
        </authorList>
    </citation>
    <scope>NUCLEOTIDE SEQUENCE [LARGE SCALE GENOMIC DNA]</scope>
    <source>
        <strain evidence="2 3">BRFM 1820</strain>
    </source>
</reference>
<evidence type="ECO:0000313" key="2">
    <source>
        <dbReference type="EMBL" id="RDX39872.1"/>
    </source>
</evidence>
<feature type="region of interest" description="Disordered" evidence="1">
    <location>
        <begin position="1"/>
        <end position="74"/>
    </location>
</feature>
<gene>
    <name evidence="2" type="ORF">OH76DRAFT_1424046</name>
</gene>